<evidence type="ECO:0000259" key="3">
    <source>
        <dbReference type="Pfam" id="PF13439"/>
    </source>
</evidence>
<accession>A0A1G2CM64</accession>
<dbReference type="Pfam" id="PF00534">
    <property type="entry name" value="Glycos_transf_1"/>
    <property type="match status" value="1"/>
</dbReference>
<evidence type="ECO:0000313" key="4">
    <source>
        <dbReference type="EMBL" id="OGZ02496.1"/>
    </source>
</evidence>
<reference evidence="4 5" key="1">
    <citation type="journal article" date="2016" name="Nat. Commun.">
        <title>Thousands of microbial genomes shed light on interconnected biogeochemical processes in an aquifer system.</title>
        <authorList>
            <person name="Anantharaman K."/>
            <person name="Brown C.T."/>
            <person name="Hug L.A."/>
            <person name="Sharon I."/>
            <person name="Castelle C.J."/>
            <person name="Probst A.J."/>
            <person name="Thomas B.C."/>
            <person name="Singh A."/>
            <person name="Wilkins M.J."/>
            <person name="Karaoz U."/>
            <person name="Brodie E.L."/>
            <person name="Williams K.H."/>
            <person name="Hubbard S.S."/>
            <person name="Banfield J.F."/>
        </authorList>
    </citation>
    <scope>NUCLEOTIDE SEQUENCE [LARGE SCALE GENOMIC DNA]</scope>
</reference>
<dbReference type="AlphaFoldDB" id="A0A1G2CM64"/>
<dbReference type="Pfam" id="PF13439">
    <property type="entry name" value="Glyco_transf_4"/>
    <property type="match status" value="1"/>
</dbReference>
<dbReference type="Gene3D" id="3.40.50.2000">
    <property type="entry name" value="Glycogen Phosphorylase B"/>
    <property type="match status" value="2"/>
</dbReference>
<dbReference type="GO" id="GO:0016757">
    <property type="term" value="F:glycosyltransferase activity"/>
    <property type="evidence" value="ECO:0007669"/>
    <property type="project" value="InterPro"/>
</dbReference>
<evidence type="ECO:0008006" key="6">
    <source>
        <dbReference type="Google" id="ProtNLM"/>
    </source>
</evidence>
<evidence type="ECO:0000313" key="5">
    <source>
        <dbReference type="Proteomes" id="UP000178599"/>
    </source>
</evidence>
<evidence type="ECO:0000259" key="2">
    <source>
        <dbReference type="Pfam" id="PF00534"/>
    </source>
</evidence>
<gene>
    <name evidence="4" type="ORF">A2390_02020</name>
</gene>
<protein>
    <recommendedName>
        <fullName evidence="6">Glycosyl transferase family 1</fullName>
    </recommendedName>
</protein>
<sequence>MKILVDARVFSKGGYSGVEEYARHLITEMLKAKKENFSFSFFYNGLRNALLPEEILREAGTAEILNWHIPNRALDFFCRFSGFLNPAGYAEANVVFSPHFNFLLTGKIPRILTIHDLSFMHYPEFFSLKQRIWHLAQGVEKQIKEASLIIAVSEFTKSDVINFFGVPEEKVKVIYSGLSREFKVLETELEKEKMKAFAEREKIEKPFLLYVGAIEPRKNVRAAIKAFNLIKERKSVWKDLEFIIAGSKGWLDKEVYQEAERSRFRKDIRFFKSLIPQERVLLYNLARVFVYPSFFEGFGFPPLEAQACGVPVVSSGRTSLSEVLLDSAIFINPWRVEDMSEAITLALDDGKEREELILKGFENVRRFDWKKTADSVLETIESLPRLNNFLSEN</sequence>
<dbReference type="SUPFAM" id="SSF53756">
    <property type="entry name" value="UDP-Glycosyltransferase/glycogen phosphorylase"/>
    <property type="match status" value="1"/>
</dbReference>
<dbReference type="CDD" id="cd03809">
    <property type="entry name" value="GT4_MtfB-like"/>
    <property type="match status" value="1"/>
</dbReference>
<feature type="domain" description="Glycosyltransferase subfamily 4-like N-terminal" evidence="3">
    <location>
        <begin position="16"/>
        <end position="179"/>
    </location>
</feature>
<name>A0A1G2CM64_9BACT</name>
<comment type="caution">
    <text evidence="4">The sequence shown here is derived from an EMBL/GenBank/DDBJ whole genome shotgun (WGS) entry which is preliminary data.</text>
</comment>
<feature type="domain" description="Glycosyl transferase family 1" evidence="2">
    <location>
        <begin position="199"/>
        <end position="358"/>
    </location>
</feature>
<dbReference type="InterPro" id="IPR028098">
    <property type="entry name" value="Glyco_trans_4-like_N"/>
</dbReference>
<dbReference type="GO" id="GO:0009103">
    <property type="term" value="P:lipopolysaccharide biosynthetic process"/>
    <property type="evidence" value="ECO:0007669"/>
    <property type="project" value="TreeGrafter"/>
</dbReference>
<evidence type="ECO:0000256" key="1">
    <source>
        <dbReference type="ARBA" id="ARBA00022679"/>
    </source>
</evidence>
<dbReference type="Proteomes" id="UP000178599">
    <property type="component" value="Unassembled WGS sequence"/>
</dbReference>
<dbReference type="PANTHER" id="PTHR46401">
    <property type="entry name" value="GLYCOSYLTRANSFERASE WBBK-RELATED"/>
    <property type="match status" value="1"/>
</dbReference>
<keyword evidence="1" id="KW-0808">Transferase</keyword>
<organism evidence="4 5">
    <name type="scientific">Candidatus Liptonbacteria bacterium RIFOXYB1_FULL_36_10</name>
    <dbReference type="NCBI Taxonomy" id="1798654"/>
    <lineage>
        <taxon>Bacteria</taxon>
        <taxon>Candidatus Liptoniibacteriota</taxon>
    </lineage>
</organism>
<dbReference type="InterPro" id="IPR001296">
    <property type="entry name" value="Glyco_trans_1"/>
</dbReference>
<proteinExistence type="predicted"/>
<dbReference type="PANTHER" id="PTHR46401:SF2">
    <property type="entry name" value="GLYCOSYLTRANSFERASE WBBK-RELATED"/>
    <property type="match status" value="1"/>
</dbReference>
<dbReference type="EMBL" id="MHLE01000030">
    <property type="protein sequence ID" value="OGZ02496.1"/>
    <property type="molecule type" value="Genomic_DNA"/>
</dbReference>